<dbReference type="InterPro" id="IPR001227">
    <property type="entry name" value="Ac_transferase_dom_sf"/>
</dbReference>
<dbReference type="GO" id="GO:0044550">
    <property type="term" value="P:secondary metabolite biosynthetic process"/>
    <property type="evidence" value="ECO:0007669"/>
    <property type="project" value="TreeGrafter"/>
</dbReference>
<dbReference type="GO" id="GO:0004312">
    <property type="term" value="F:fatty acid synthase activity"/>
    <property type="evidence" value="ECO:0007669"/>
    <property type="project" value="TreeGrafter"/>
</dbReference>
<reference evidence="2" key="1">
    <citation type="journal article" date="2013" name="Genome Announc.">
        <title>Draft genome sequence of Neofusicoccum parvum isolate UCR-NP2, a fungal vascular pathogen associated with grapevine cankers.</title>
        <authorList>
            <person name="Blanco-Ulate B."/>
            <person name="Rolshausen P."/>
            <person name="Cantu D."/>
        </authorList>
    </citation>
    <scope>NUCLEOTIDE SEQUENCE [LARGE SCALE GENOMIC DNA]</scope>
    <source>
        <strain evidence="2">UCR-NP2</strain>
    </source>
</reference>
<dbReference type="InterPro" id="IPR016035">
    <property type="entry name" value="Acyl_Trfase/lysoPLipase"/>
</dbReference>
<dbReference type="OrthoDB" id="329835at2759"/>
<dbReference type="STRING" id="1287680.R1EYG4"/>
<dbReference type="EMBL" id="KB915702">
    <property type="protein sequence ID" value="EOD52657.1"/>
    <property type="molecule type" value="Genomic_DNA"/>
</dbReference>
<dbReference type="Gene3D" id="3.30.70.3290">
    <property type="match status" value="1"/>
</dbReference>
<evidence type="ECO:0000313" key="2">
    <source>
        <dbReference type="Proteomes" id="UP000013521"/>
    </source>
</evidence>
<accession>R1EYG4</accession>
<organism evidence="1 2">
    <name type="scientific">Botryosphaeria parva (strain UCR-NP2)</name>
    <name type="common">Grapevine canker fungus</name>
    <name type="synonym">Neofusicoccum parvum</name>
    <dbReference type="NCBI Taxonomy" id="1287680"/>
    <lineage>
        <taxon>Eukaryota</taxon>
        <taxon>Fungi</taxon>
        <taxon>Dikarya</taxon>
        <taxon>Ascomycota</taxon>
        <taxon>Pezizomycotina</taxon>
        <taxon>Dothideomycetes</taxon>
        <taxon>Dothideomycetes incertae sedis</taxon>
        <taxon>Botryosphaeriales</taxon>
        <taxon>Botryosphaeriaceae</taxon>
        <taxon>Neofusicoccum</taxon>
    </lineage>
</organism>
<dbReference type="GO" id="GO:0006633">
    <property type="term" value="P:fatty acid biosynthetic process"/>
    <property type="evidence" value="ECO:0007669"/>
    <property type="project" value="TreeGrafter"/>
</dbReference>
<gene>
    <name evidence="1" type="ORF">UCRNP2_527</name>
</gene>
<protein>
    <submittedName>
        <fullName evidence="1">Putative polyketide synthase protein</fullName>
    </submittedName>
</protein>
<dbReference type="Gene3D" id="3.40.366.10">
    <property type="entry name" value="Malonyl-Coenzyme A Acyl Carrier Protein, domain 2"/>
    <property type="match status" value="1"/>
</dbReference>
<dbReference type="PANTHER" id="PTHR43775:SF18">
    <property type="entry name" value="ENZYME, PUTATIVE (JCVI)-RELATED"/>
    <property type="match status" value="1"/>
</dbReference>
<dbReference type="Proteomes" id="UP000013521">
    <property type="component" value="Unassembled WGS sequence"/>
</dbReference>
<dbReference type="eggNOG" id="KOG1202">
    <property type="taxonomic scope" value="Eukaryota"/>
</dbReference>
<dbReference type="AlphaFoldDB" id="R1EYG4"/>
<dbReference type="KEGG" id="npa:UCRNP2_527"/>
<dbReference type="PANTHER" id="PTHR43775">
    <property type="entry name" value="FATTY ACID SYNTHASE"/>
    <property type="match status" value="1"/>
</dbReference>
<evidence type="ECO:0000313" key="1">
    <source>
        <dbReference type="EMBL" id="EOD52657.1"/>
    </source>
</evidence>
<dbReference type="Pfam" id="PF22621">
    <property type="entry name" value="CurL-like_PKS_C"/>
    <property type="match status" value="1"/>
</dbReference>
<proteinExistence type="predicted"/>
<sequence>MTDYEDLFADDDDTAHCQVLVFSGNDEPALKANASALSNHLLNPGVRVELRDLAYTLAERRTHHFHRAFVVKDRTDLDEGAIAYGKKHSSQPKVGFVFTGQGAQWPLIGKEVVEKFPSARAVIKRLDDALQSLPDPPKWSILGK</sequence>
<dbReference type="HOGENOM" id="CLU_1796184_0_0_1"/>
<dbReference type="InterPro" id="IPR050091">
    <property type="entry name" value="PKS_NRPS_Biosynth_Enz"/>
</dbReference>
<dbReference type="SUPFAM" id="SSF52151">
    <property type="entry name" value="FabD/lysophospholipase-like"/>
    <property type="match status" value="1"/>
</dbReference>
<name>R1EYG4_BOTPV</name>